<dbReference type="SMART" id="SM00256">
    <property type="entry name" value="FBOX"/>
    <property type="match status" value="1"/>
</dbReference>
<dbReference type="Proteomes" id="UP001497512">
    <property type="component" value="Chromosome 18"/>
</dbReference>
<dbReference type="Pfam" id="PF01344">
    <property type="entry name" value="Kelch_1"/>
    <property type="match status" value="2"/>
</dbReference>
<dbReference type="PANTHER" id="PTHR46344:SF27">
    <property type="entry name" value="KELCH REPEAT SUPERFAMILY PROTEIN"/>
    <property type="match status" value="1"/>
</dbReference>
<evidence type="ECO:0000313" key="4">
    <source>
        <dbReference type="EMBL" id="CAK9210464.1"/>
    </source>
</evidence>
<dbReference type="Gene3D" id="2.120.10.80">
    <property type="entry name" value="Kelch-type beta propeller"/>
    <property type="match status" value="1"/>
</dbReference>
<organism evidence="4 5">
    <name type="scientific">Sphagnum troendelagicum</name>
    <dbReference type="NCBI Taxonomy" id="128251"/>
    <lineage>
        <taxon>Eukaryota</taxon>
        <taxon>Viridiplantae</taxon>
        <taxon>Streptophyta</taxon>
        <taxon>Embryophyta</taxon>
        <taxon>Bryophyta</taxon>
        <taxon>Sphagnophytina</taxon>
        <taxon>Sphagnopsida</taxon>
        <taxon>Sphagnales</taxon>
        <taxon>Sphagnaceae</taxon>
        <taxon>Sphagnum</taxon>
    </lineage>
</organism>
<name>A0ABP0U1M5_9BRYO</name>
<accession>A0ABP0U1M5</accession>
<protein>
    <recommendedName>
        <fullName evidence="3">F-box domain-containing protein</fullName>
    </recommendedName>
</protein>
<dbReference type="CDD" id="cd22152">
    <property type="entry name" value="F-box_AtAFR-like"/>
    <property type="match status" value="1"/>
</dbReference>
<dbReference type="InterPro" id="IPR006652">
    <property type="entry name" value="Kelch_1"/>
</dbReference>
<proteinExistence type="predicted"/>
<dbReference type="Pfam" id="PF00646">
    <property type="entry name" value="F-box"/>
    <property type="match status" value="1"/>
</dbReference>
<dbReference type="InterPro" id="IPR001810">
    <property type="entry name" value="F-box_dom"/>
</dbReference>
<keyword evidence="1" id="KW-0880">Kelch repeat</keyword>
<evidence type="ECO:0000259" key="3">
    <source>
        <dbReference type="SMART" id="SM00256"/>
    </source>
</evidence>
<sequence>MASSLWQASASGSGSCSSWLSSSNWPLLPGLPDDIALLCLARLPRTVLLSLRGVSKAWRKALEHPEFYETRVRLGRTEEWLYVESWNAGTQKVSWFAFDRAEAKWRKLAPLPKKRGFPAEVFGRSSTVLDGRLFVVGGKAGISGPTLRDLFIYSPLSNRWSRGRSMINTRHSPLVSVLNGKLYVLGGFDCFNKPMIASECYHFDKDEWTSVESQGHPCLPAPSWYCHGWQPLWQGLLLHNKDFYCSYKMDDSRAAVKHYDPNTGKWELRKPTLKALLRYGLSTVLGGKLYTIDWAAGRVRTAGATGNDWIQVKGLEELPWVKIWMGNPQMVGVGNTLYVVKRGLQILGIELSAAETTQDWFEYVPAGPGVEKEEVISSQVLAT</sequence>
<dbReference type="EMBL" id="OZ019910">
    <property type="protein sequence ID" value="CAK9210464.1"/>
    <property type="molecule type" value="Genomic_DNA"/>
</dbReference>
<evidence type="ECO:0000256" key="2">
    <source>
        <dbReference type="ARBA" id="ARBA00022737"/>
    </source>
</evidence>
<dbReference type="SUPFAM" id="SSF81383">
    <property type="entry name" value="F-box domain"/>
    <property type="match status" value="1"/>
</dbReference>
<reference evidence="4" key="1">
    <citation type="submission" date="2024-02" db="EMBL/GenBank/DDBJ databases">
        <authorList>
            <consortium name="ELIXIR-Norway"/>
            <consortium name="Elixir Norway"/>
        </authorList>
    </citation>
    <scope>NUCLEOTIDE SEQUENCE</scope>
</reference>
<dbReference type="SUPFAM" id="SSF117281">
    <property type="entry name" value="Kelch motif"/>
    <property type="match status" value="1"/>
</dbReference>
<dbReference type="PANTHER" id="PTHR46344">
    <property type="entry name" value="OS02G0202900 PROTEIN"/>
    <property type="match status" value="1"/>
</dbReference>
<evidence type="ECO:0000313" key="5">
    <source>
        <dbReference type="Proteomes" id="UP001497512"/>
    </source>
</evidence>
<keyword evidence="5" id="KW-1185">Reference proteome</keyword>
<feature type="domain" description="F-box" evidence="3">
    <location>
        <begin position="31"/>
        <end position="71"/>
    </location>
</feature>
<keyword evidence="2" id="KW-0677">Repeat</keyword>
<dbReference type="InterPro" id="IPR015915">
    <property type="entry name" value="Kelch-typ_b-propeller"/>
</dbReference>
<gene>
    <name evidence="4" type="ORF">CSSPTR1EN2_LOCUS10173</name>
</gene>
<dbReference type="InterPro" id="IPR036047">
    <property type="entry name" value="F-box-like_dom_sf"/>
</dbReference>
<evidence type="ECO:0000256" key="1">
    <source>
        <dbReference type="ARBA" id="ARBA00022441"/>
    </source>
</evidence>